<feature type="compositionally biased region" description="Basic and acidic residues" evidence="1">
    <location>
        <begin position="23"/>
        <end position="32"/>
    </location>
</feature>
<evidence type="ECO:0000313" key="3">
    <source>
        <dbReference type="Proteomes" id="UP000008068"/>
    </source>
</evidence>
<feature type="compositionally biased region" description="Basic and acidic residues" evidence="1">
    <location>
        <begin position="311"/>
        <end position="321"/>
    </location>
</feature>
<dbReference type="Gene3D" id="3.40.50.300">
    <property type="entry name" value="P-loop containing nucleotide triphosphate hydrolases"/>
    <property type="match status" value="1"/>
</dbReference>
<feature type="region of interest" description="Disordered" evidence="1">
    <location>
        <begin position="274"/>
        <end position="347"/>
    </location>
</feature>
<feature type="compositionally biased region" description="Basic and acidic residues" evidence="1">
    <location>
        <begin position="234"/>
        <end position="247"/>
    </location>
</feature>
<feature type="region of interest" description="Disordered" evidence="1">
    <location>
        <begin position="363"/>
        <end position="393"/>
    </location>
</feature>
<feature type="compositionally biased region" description="Low complexity" evidence="1">
    <location>
        <begin position="122"/>
        <end position="146"/>
    </location>
</feature>
<keyword evidence="3" id="KW-1185">Reference proteome</keyword>
<dbReference type="EMBL" id="GL379879">
    <property type="protein sequence ID" value="EGT59973.1"/>
    <property type="molecule type" value="Genomic_DNA"/>
</dbReference>
<organism evidence="3">
    <name type="scientific">Caenorhabditis brenneri</name>
    <name type="common">Nematode worm</name>
    <dbReference type="NCBI Taxonomy" id="135651"/>
    <lineage>
        <taxon>Eukaryota</taxon>
        <taxon>Metazoa</taxon>
        <taxon>Ecdysozoa</taxon>
        <taxon>Nematoda</taxon>
        <taxon>Chromadorea</taxon>
        <taxon>Rhabditida</taxon>
        <taxon>Rhabditina</taxon>
        <taxon>Rhabditomorpha</taxon>
        <taxon>Rhabditoidea</taxon>
        <taxon>Rhabditidae</taxon>
        <taxon>Peloderinae</taxon>
        <taxon>Caenorhabditis</taxon>
    </lineage>
</organism>
<evidence type="ECO:0000313" key="2">
    <source>
        <dbReference type="EMBL" id="EGT59973.1"/>
    </source>
</evidence>
<accession>G0NGF6</accession>
<dbReference type="InterPro" id="IPR027417">
    <property type="entry name" value="P-loop_NTPase"/>
</dbReference>
<evidence type="ECO:0000256" key="1">
    <source>
        <dbReference type="SAM" id="MobiDB-lite"/>
    </source>
</evidence>
<dbReference type="AlphaFoldDB" id="G0NGF6"/>
<feature type="region of interest" description="Disordered" evidence="1">
    <location>
        <begin position="1"/>
        <end position="160"/>
    </location>
</feature>
<gene>
    <name evidence="2" type="ORF">CAEBREN_02232</name>
</gene>
<feature type="region of interest" description="Disordered" evidence="1">
    <location>
        <begin position="234"/>
        <end position="256"/>
    </location>
</feature>
<feature type="compositionally biased region" description="Polar residues" evidence="1">
    <location>
        <begin position="56"/>
        <end position="71"/>
    </location>
</feature>
<protein>
    <submittedName>
        <fullName evidence="2">Uncharacterized protein</fullName>
    </submittedName>
</protein>
<proteinExistence type="predicted"/>
<feature type="compositionally biased region" description="Polar residues" evidence="1">
    <location>
        <begin position="363"/>
        <end position="375"/>
    </location>
</feature>
<dbReference type="InParanoid" id="G0NGF6"/>
<sequence length="393" mass="43414">MSESADKPCDSLALLGDYDSDEKEASPEEKPSSSEPVVQEKPINPENFDDLLVMSGENSLSPKQLDDSSLTLRGLNPPYPTTSEGAHASTKPILLHSLSPGGHCSRMNVEGKIKRFSPLNISSASSDNFSPGSSSDSPPRSSSSTPNKKRNKKTSLAEMQAIRRRIVQLEKELEELTTKKNEKYKQVEELKNKQGELEDKRESLTAELDEMTMVYKKLKAQRLQIQRKIDDSVERETPVTIRDKEMSPLHNGRVPGQLDQQFVGYARLFAALDRDENVSTPPTSLNAPKKNGGEIPKASEQPSTSGKRERKACAFEVRTENADELSGPASKAAKLNDGRKIPPMYNRKTESMLIIKTVNEASTTDDQHFASNSPKETSDATLDVPTDMISQPQ</sequence>
<dbReference type="Proteomes" id="UP000008068">
    <property type="component" value="Unassembled WGS sequence"/>
</dbReference>
<name>G0NGF6_CAEBE</name>
<dbReference type="HOGENOM" id="CLU_702546_0_0_1"/>
<reference evidence="3" key="1">
    <citation type="submission" date="2011-07" db="EMBL/GenBank/DDBJ databases">
        <authorList>
            <consortium name="Caenorhabditis brenneri Sequencing and Analysis Consortium"/>
            <person name="Wilson R.K."/>
        </authorList>
    </citation>
    <scope>NUCLEOTIDE SEQUENCE [LARGE SCALE GENOMIC DNA]</scope>
    <source>
        <strain evidence="3">PB2801</strain>
    </source>
</reference>